<evidence type="ECO:0000313" key="4">
    <source>
        <dbReference type="Proteomes" id="UP000324800"/>
    </source>
</evidence>
<keyword evidence="2" id="KW-0472">Membrane</keyword>
<dbReference type="Proteomes" id="UP000324800">
    <property type="component" value="Unassembled WGS sequence"/>
</dbReference>
<proteinExistence type="predicted"/>
<feature type="non-terminal residue" evidence="3">
    <location>
        <position position="333"/>
    </location>
</feature>
<name>A0A5J4TBL1_9EUKA</name>
<feature type="region of interest" description="Disordered" evidence="1">
    <location>
        <begin position="240"/>
        <end position="266"/>
    </location>
</feature>
<gene>
    <name evidence="3" type="ORF">EZS28_049230</name>
</gene>
<keyword evidence="2" id="KW-1133">Transmembrane helix</keyword>
<keyword evidence="2" id="KW-0812">Transmembrane</keyword>
<evidence type="ECO:0000313" key="3">
    <source>
        <dbReference type="EMBL" id="KAA6355243.1"/>
    </source>
</evidence>
<comment type="caution">
    <text evidence="3">The sequence shown here is derived from an EMBL/GenBank/DDBJ whole genome shotgun (WGS) entry which is preliminary data.</text>
</comment>
<reference evidence="3 4" key="1">
    <citation type="submission" date="2019-03" db="EMBL/GenBank/DDBJ databases">
        <title>Single cell metagenomics reveals metabolic interactions within the superorganism composed of flagellate Streblomastix strix and complex community of Bacteroidetes bacteria on its surface.</title>
        <authorList>
            <person name="Treitli S.C."/>
            <person name="Kolisko M."/>
            <person name="Husnik F."/>
            <person name="Keeling P."/>
            <person name="Hampl V."/>
        </authorList>
    </citation>
    <scope>NUCLEOTIDE SEQUENCE [LARGE SCALE GENOMIC DNA]</scope>
    <source>
        <strain evidence="3">ST1C</strain>
    </source>
</reference>
<feature type="non-terminal residue" evidence="3">
    <location>
        <position position="1"/>
    </location>
</feature>
<evidence type="ECO:0000256" key="2">
    <source>
        <dbReference type="SAM" id="Phobius"/>
    </source>
</evidence>
<organism evidence="3 4">
    <name type="scientific">Streblomastix strix</name>
    <dbReference type="NCBI Taxonomy" id="222440"/>
    <lineage>
        <taxon>Eukaryota</taxon>
        <taxon>Metamonada</taxon>
        <taxon>Preaxostyla</taxon>
        <taxon>Oxymonadida</taxon>
        <taxon>Streblomastigidae</taxon>
        <taxon>Streblomastix</taxon>
    </lineage>
</organism>
<feature type="transmembrane region" description="Helical" evidence="2">
    <location>
        <begin position="272"/>
        <end position="301"/>
    </location>
</feature>
<dbReference type="AlphaFoldDB" id="A0A5J4TBL1"/>
<sequence length="333" mass="37710">FQFKIKDATFRNSQAKKHNSRDIPPTGYGGGIFLTGTGDYDVDSDQIDLSGMKSDSNSADSGGQSTYIVMPQLEEFCQKDSGALVKGDYDDKESDLNDVEGISTDVASFNQLNPQEIKEEQKPLHYYWAVFASLRTAKVVVDFRNVDEPFKYQLFGINMIEGTNEFIWPPLDGTSDPIVVEDVPGSDQIATFSMKDKQFLNYKQKQYGALISNDRRFFTGIDGIEGNVVQLEVEVIFDSEGGGEDPGKETEQEQEQIIEEQQQQDSPQKSKFPWWIGFLIGLVVVAVIITIGSCLFCYCCIWKKMKKEKDLDIRLKQLKDDFEIIKQTHKSYL</sequence>
<accession>A0A5J4TBL1</accession>
<dbReference type="EMBL" id="SNRW01034927">
    <property type="protein sequence ID" value="KAA6355243.1"/>
    <property type="molecule type" value="Genomic_DNA"/>
</dbReference>
<evidence type="ECO:0000256" key="1">
    <source>
        <dbReference type="SAM" id="MobiDB-lite"/>
    </source>
</evidence>
<protein>
    <submittedName>
        <fullName evidence="3">Uncharacterized protein</fullName>
    </submittedName>
</protein>